<evidence type="ECO:0000313" key="1">
    <source>
        <dbReference type="EMBL" id="ETD68809.1"/>
    </source>
</evidence>
<dbReference type="AlphaFoldDB" id="V8FX06"/>
<evidence type="ECO:0008006" key="3">
    <source>
        <dbReference type="Google" id="ProtNLM"/>
    </source>
</evidence>
<accession>V8FX06</accession>
<protein>
    <recommendedName>
        <fullName evidence="3">DUF4435 domain-containing protein</fullName>
    </recommendedName>
</protein>
<evidence type="ECO:0000313" key="2">
    <source>
        <dbReference type="Proteomes" id="UP000018766"/>
    </source>
</evidence>
<reference evidence="1 2" key="1">
    <citation type="submission" date="2013-11" db="EMBL/GenBank/DDBJ databases">
        <title>Genomic analysis of Pelistega sp. HM-7.</title>
        <authorList>
            <person name="Kumbhare S.V."/>
            <person name="Shetty S.A."/>
            <person name="Sharma O."/>
            <person name="Dhotre D.P."/>
        </authorList>
    </citation>
    <scope>NUCLEOTIDE SEQUENCE [LARGE SCALE GENOMIC DNA]</scope>
    <source>
        <strain evidence="1 2">HM-7</strain>
    </source>
</reference>
<sequence length="172" mass="20001">MGKKSRRRFYLVEGETEKVLLDALRKAGMITPGSVHQIDCWRTNPQAILRRLPRESAEVVIVFDTDRLDRLDSFCEVLRLLNNQYHVYLVQQMPNLEGELVYSCTELTKQLDLFKAFGCSSANEFKSNFLSTSNITQRLEQLGFDMKELWSRPLHNDIQKGLGNLVLKMYRI</sequence>
<dbReference type="Proteomes" id="UP000018766">
    <property type="component" value="Unassembled WGS sequence"/>
</dbReference>
<gene>
    <name evidence="1" type="ORF">V757_09795</name>
</gene>
<dbReference type="RefSeq" id="WP_023952176.1">
    <property type="nucleotide sequence ID" value="NZ_AYSV01000101.1"/>
</dbReference>
<dbReference type="OrthoDB" id="2066770at2"/>
<dbReference type="EMBL" id="AYSV01000101">
    <property type="protein sequence ID" value="ETD68809.1"/>
    <property type="molecule type" value="Genomic_DNA"/>
</dbReference>
<proteinExistence type="predicted"/>
<name>V8FX06_9BURK</name>
<organism evidence="1 2">
    <name type="scientific">Pelistega indica</name>
    <dbReference type="NCBI Taxonomy" id="1414851"/>
    <lineage>
        <taxon>Bacteria</taxon>
        <taxon>Pseudomonadati</taxon>
        <taxon>Pseudomonadota</taxon>
        <taxon>Betaproteobacteria</taxon>
        <taxon>Burkholderiales</taxon>
        <taxon>Alcaligenaceae</taxon>
        <taxon>Pelistega</taxon>
    </lineage>
</organism>
<dbReference type="CDD" id="cd00188">
    <property type="entry name" value="TOPRIM"/>
    <property type="match status" value="1"/>
</dbReference>
<comment type="caution">
    <text evidence="1">The sequence shown here is derived from an EMBL/GenBank/DDBJ whole genome shotgun (WGS) entry which is preliminary data.</text>
</comment>
<keyword evidence="2" id="KW-1185">Reference proteome</keyword>